<comment type="caution">
    <text evidence="2">Lacks conserved residue(s) required for the propagation of feature annotation.</text>
</comment>
<gene>
    <name evidence="3" type="ORF">NE686_11480</name>
</gene>
<dbReference type="InterPro" id="IPR003697">
    <property type="entry name" value="Maf-like"/>
</dbReference>
<comment type="similarity">
    <text evidence="2">Belongs to the Maf family. YhdE subfamily.</text>
</comment>
<protein>
    <recommendedName>
        <fullName evidence="2">dTTP/UTP pyrophosphatase</fullName>
        <shortName evidence="2">dTTPase/UTPase</shortName>
        <ecNumber evidence="2">3.6.1.9</ecNumber>
    </recommendedName>
    <alternativeName>
        <fullName evidence="2">Nucleoside triphosphate pyrophosphatase</fullName>
    </alternativeName>
    <alternativeName>
        <fullName evidence="2">Nucleotide pyrophosphatase</fullName>
        <shortName evidence="2">Nucleotide PPase</shortName>
    </alternativeName>
</protein>
<feature type="site" description="Important for substrate specificity" evidence="2">
    <location>
        <position position="155"/>
    </location>
</feature>
<dbReference type="PANTHER" id="PTHR43213:SF5">
    <property type="entry name" value="BIFUNCTIONAL DTTP_UTP PYROPHOSPHATASE_METHYLTRANSFERASE PROTEIN-RELATED"/>
    <property type="match status" value="1"/>
</dbReference>
<dbReference type="RefSeq" id="WP_216556198.1">
    <property type="nucleotide sequence ID" value="NZ_JAHLOH010000018.1"/>
</dbReference>
<organism evidence="3 4">
    <name type="scientific">Tissierella carlieri</name>
    <dbReference type="NCBI Taxonomy" id="689904"/>
    <lineage>
        <taxon>Bacteria</taxon>
        <taxon>Bacillati</taxon>
        <taxon>Bacillota</taxon>
        <taxon>Tissierellia</taxon>
        <taxon>Tissierellales</taxon>
        <taxon>Tissierellaceae</taxon>
        <taxon>Tissierella</taxon>
    </lineage>
</organism>
<comment type="function">
    <text evidence="2">Nucleoside triphosphate pyrophosphatase that hydrolyzes dTTP and UTP. May have a dual role in cell division arrest and in preventing the incorporation of modified nucleotides into cellular nucleic acids.</text>
</comment>
<dbReference type="EC" id="3.6.1.9" evidence="2"/>
<dbReference type="PANTHER" id="PTHR43213">
    <property type="entry name" value="BIFUNCTIONAL DTTP/UTP PYROPHOSPHATASE/METHYLTRANSFERASE PROTEIN-RELATED"/>
    <property type="match status" value="1"/>
</dbReference>
<comment type="subcellular location">
    <subcellularLocation>
        <location evidence="2">Cytoplasm</location>
    </subcellularLocation>
</comment>
<dbReference type="CDD" id="cd00555">
    <property type="entry name" value="Maf"/>
    <property type="match status" value="1"/>
</dbReference>
<dbReference type="PIRSF" id="PIRSF006305">
    <property type="entry name" value="Maf"/>
    <property type="match status" value="1"/>
</dbReference>
<evidence type="ECO:0000256" key="1">
    <source>
        <dbReference type="ARBA" id="ARBA00022801"/>
    </source>
</evidence>
<name>A0ABT1SB53_9FIRM</name>
<comment type="catalytic activity">
    <reaction evidence="2">
        <text>dTTP + H2O = dTMP + diphosphate + H(+)</text>
        <dbReference type="Rhea" id="RHEA:28534"/>
        <dbReference type="ChEBI" id="CHEBI:15377"/>
        <dbReference type="ChEBI" id="CHEBI:15378"/>
        <dbReference type="ChEBI" id="CHEBI:33019"/>
        <dbReference type="ChEBI" id="CHEBI:37568"/>
        <dbReference type="ChEBI" id="CHEBI:63528"/>
        <dbReference type="EC" id="3.6.1.9"/>
    </reaction>
</comment>
<comment type="caution">
    <text evidence="3">The sequence shown here is derived from an EMBL/GenBank/DDBJ whole genome shotgun (WGS) entry which is preliminary data.</text>
</comment>
<keyword evidence="2" id="KW-0546">Nucleotide metabolism</keyword>
<evidence type="ECO:0000313" key="3">
    <source>
        <dbReference type="EMBL" id="MCQ4923712.1"/>
    </source>
</evidence>
<feature type="site" description="Important for substrate specificity" evidence="2">
    <location>
        <position position="71"/>
    </location>
</feature>
<keyword evidence="1 2" id="KW-0378">Hydrolase</keyword>
<reference evidence="3 4" key="1">
    <citation type="submission" date="2022-06" db="EMBL/GenBank/DDBJ databases">
        <title>Isolation of gut microbiota from human fecal samples.</title>
        <authorList>
            <person name="Pamer E.G."/>
            <person name="Barat B."/>
            <person name="Waligurski E."/>
            <person name="Medina S."/>
            <person name="Paddock L."/>
            <person name="Mostad J."/>
        </authorList>
    </citation>
    <scope>NUCLEOTIDE SEQUENCE [LARGE SCALE GENOMIC DNA]</scope>
    <source>
        <strain evidence="3 4">DFI.7.95</strain>
    </source>
</reference>
<keyword evidence="2" id="KW-0963">Cytoplasm</keyword>
<feature type="active site" description="Proton acceptor" evidence="2">
    <location>
        <position position="70"/>
    </location>
</feature>
<comment type="catalytic activity">
    <reaction evidence="2">
        <text>UTP + H2O = UMP + diphosphate + H(+)</text>
        <dbReference type="Rhea" id="RHEA:29395"/>
        <dbReference type="ChEBI" id="CHEBI:15377"/>
        <dbReference type="ChEBI" id="CHEBI:15378"/>
        <dbReference type="ChEBI" id="CHEBI:33019"/>
        <dbReference type="ChEBI" id="CHEBI:46398"/>
        <dbReference type="ChEBI" id="CHEBI:57865"/>
        <dbReference type="EC" id="3.6.1.9"/>
    </reaction>
</comment>
<comment type="cofactor">
    <cofactor evidence="2">
        <name>a divalent metal cation</name>
        <dbReference type="ChEBI" id="CHEBI:60240"/>
    </cofactor>
</comment>
<dbReference type="EMBL" id="JANGAC010000008">
    <property type="protein sequence ID" value="MCQ4923712.1"/>
    <property type="molecule type" value="Genomic_DNA"/>
</dbReference>
<dbReference type="Pfam" id="PF02545">
    <property type="entry name" value="Maf"/>
    <property type="match status" value="1"/>
</dbReference>
<keyword evidence="4" id="KW-1185">Reference proteome</keyword>
<proteinExistence type="inferred from homology"/>
<evidence type="ECO:0000313" key="4">
    <source>
        <dbReference type="Proteomes" id="UP001524478"/>
    </source>
</evidence>
<evidence type="ECO:0000256" key="2">
    <source>
        <dbReference type="HAMAP-Rule" id="MF_00528"/>
    </source>
</evidence>
<feature type="site" description="Important for substrate specificity" evidence="2">
    <location>
        <position position="12"/>
    </location>
</feature>
<sequence length="193" mass="21940">MEKIILASSSPRRKEILNRYHLNPIIFGAEIEEKQIKGELPEQVAMSLAFEKSYWVSNYFSNGEIIIGADTIVVSEDMILGKPKDEKDAFRILSLLNGKEHSVITGICIIRANTNIKIIDYENTTVRFRHLSEEQIMRYIHTNEPMDKAGAYGIQGYGQILVEKINGCYSNVVGLPLGKLDYLLNKFFNVKIL</sequence>
<dbReference type="NCBIfam" id="TIGR00172">
    <property type="entry name" value="maf"/>
    <property type="match status" value="1"/>
</dbReference>
<accession>A0ABT1SB53</accession>
<dbReference type="HAMAP" id="MF_00528">
    <property type="entry name" value="Maf"/>
    <property type="match status" value="1"/>
</dbReference>
<dbReference type="Proteomes" id="UP001524478">
    <property type="component" value="Unassembled WGS sequence"/>
</dbReference>